<accession>A0A1B6VI38</accession>
<comment type="caution">
    <text evidence="2">The sequence shown here is derived from an EMBL/GenBank/DDBJ whole genome shotgun (WGS) entry which is preliminary data.</text>
</comment>
<reference evidence="2 3" key="1">
    <citation type="submission" date="2016-03" db="EMBL/GenBank/DDBJ databases">
        <title>Draft genome sequence of Gluconobacter cerinus strain CECT 9110.</title>
        <authorList>
            <person name="Sainz F."/>
            <person name="Mas A."/>
            <person name="Torija M.J."/>
        </authorList>
    </citation>
    <scope>NUCLEOTIDE SEQUENCE [LARGE SCALE GENOMIC DNA]</scope>
    <source>
        <strain evidence="2 3">CECT 9110</strain>
    </source>
</reference>
<dbReference type="SUPFAM" id="SSF52540">
    <property type="entry name" value="P-loop containing nucleoside triphosphate hydrolases"/>
    <property type="match status" value="1"/>
</dbReference>
<evidence type="ECO:0000259" key="1">
    <source>
        <dbReference type="SMART" id="SM00382"/>
    </source>
</evidence>
<gene>
    <name evidence="2" type="ORF">A0123_02602</name>
</gene>
<feature type="domain" description="AAA+ ATPase" evidence="1">
    <location>
        <begin position="48"/>
        <end position="234"/>
    </location>
</feature>
<dbReference type="SMART" id="SM00382">
    <property type="entry name" value="AAA"/>
    <property type="match status" value="1"/>
</dbReference>
<protein>
    <submittedName>
        <fullName evidence="2">DNA replication initiation protein</fullName>
    </submittedName>
</protein>
<name>A0A1B6VI38_9PROT</name>
<dbReference type="InterPro" id="IPR018647">
    <property type="entry name" value="SLFN_3-like_DNA/RNA_helicase"/>
</dbReference>
<dbReference type="Gene3D" id="3.40.50.300">
    <property type="entry name" value="P-loop containing nucleotide triphosphate hydrolases"/>
    <property type="match status" value="1"/>
</dbReference>
<dbReference type="OrthoDB" id="3193269at2"/>
<organism evidence="2 3">
    <name type="scientific">Gluconobacter cerinus</name>
    <dbReference type="NCBI Taxonomy" id="38307"/>
    <lineage>
        <taxon>Bacteria</taxon>
        <taxon>Pseudomonadati</taxon>
        <taxon>Pseudomonadota</taxon>
        <taxon>Alphaproteobacteria</taxon>
        <taxon>Acetobacterales</taxon>
        <taxon>Acetobacteraceae</taxon>
        <taxon>Gluconobacter</taxon>
    </lineage>
</organism>
<dbReference type="PATRIC" id="fig|38307.3.peg.2717"/>
<proteinExistence type="predicted"/>
<evidence type="ECO:0000313" key="2">
    <source>
        <dbReference type="EMBL" id="OAJ66866.1"/>
    </source>
</evidence>
<dbReference type="AlphaFoldDB" id="A0A1B6VI38"/>
<dbReference type="EMBL" id="LUTU01000013">
    <property type="protein sequence ID" value="OAJ66866.1"/>
    <property type="molecule type" value="Genomic_DNA"/>
</dbReference>
<evidence type="ECO:0000313" key="3">
    <source>
        <dbReference type="Proteomes" id="UP000077786"/>
    </source>
</evidence>
<dbReference type="Pfam" id="PF09848">
    <property type="entry name" value="SLFN-g3_helicase"/>
    <property type="match status" value="1"/>
</dbReference>
<dbReference type="InterPro" id="IPR003593">
    <property type="entry name" value="AAA+_ATPase"/>
</dbReference>
<dbReference type="RefSeq" id="WP_064275130.1">
    <property type="nucleotide sequence ID" value="NZ_LUTU01000013.1"/>
</dbReference>
<dbReference type="Proteomes" id="UP000077786">
    <property type="component" value="Unassembled WGS sequence"/>
</dbReference>
<sequence>MLPQTETLSSAQTNAAVTKFSLSRHLSAEQKDLLNDVLSFCSAHLSDQSALLIIEGAAGTGKSVVLNAIFNAIQTRARSKNPDDPMTSTRNMLLVNHPEMLKLYRNVAAETPTLRKADFDRPTTFINRLHKTNQTADIVLVDEAHLLLTRADRYNHFQQQNHLEEILALARVVVVVFDPLQVLKFKSHWSADLLDRFKTGRATKTLHLTTQFRVEAGPEVRHWLDQLAEGHIGKRPQDHDFDLRVYDDCTQLYDDLKERNNEVGLCRLLSTYDYPYRLNGEDHFIKEGRFYLRWDRSKPDEKLPWAERPDTIDEVGSVYTIQGFDLNYAGVILGPSLSYDAQTDSIRVDPARYEDSAAFQGQSGIVAPQMAKERIILNALNVLLTRGMKGLYLYAHDPALRERLRNS</sequence>
<dbReference type="InterPro" id="IPR027417">
    <property type="entry name" value="P-loop_NTPase"/>
</dbReference>